<feature type="modified residue" description="4-aspartylphosphate" evidence="1">
    <location>
        <position position="55"/>
    </location>
</feature>
<dbReference type="PROSITE" id="PS50930">
    <property type="entry name" value="HTH_LYTTR"/>
    <property type="match status" value="1"/>
</dbReference>
<accession>A0A444GLR8</accession>
<evidence type="ECO:0000313" key="4">
    <source>
        <dbReference type="EMBL" id="RWW91660.1"/>
    </source>
</evidence>
<feature type="domain" description="HTH LytTR-type" evidence="3">
    <location>
        <begin position="144"/>
        <end position="247"/>
    </location>
</feature>
<dbReference type="Pfam" id="PF04397">
    <property type="entry name" value="LytTR"/>
    <property type="match status" value="1"/>
</dbReference>
<dbReference type="PROSITE" id="PS50110">
    <property type="entry name" value="RESPONSE_REGULATORY"/>
    <property type="match status" value="1"/>
</dbReference>
<dbReference type="PANTHER" id="PTHR37299:SF1">
    <property type="entry name" value="STAGE 0 SPORULATION PROTEIN A HOMOLOG"/>
    <property type="match status" value="1"/>
</dbReference>
<evidence type="ECO:0000259" key="3">
    <source>
        <dbReference type="PROSITE" id="PS50930"/>
    </source>
</evidence>
<name>A0A444GLR8_9FLAO</name>
<evidence type="ECO:0000259" key="2">
    <source>
        <dbReference type="PROSITE" id="PS50110"/>
    </source>
</evidence>
<keyword evidence="5" id="KW-1185">Reference proteome</keyword>
<dbReference type="SUPFAM" id="SSF52172">
    <property type="entry name" value="CheY-like"/>
    <property type="match status" value="1"/>
</dbReference>
<proteinExistence type="predicted"/>
<organism evidence="4 5">
    <name type="scientific">Flavobacterium cerinum</name>
    <dbReference type="NCBI Taxonomy" id="2502784"/>
    <lineage>
        <taxon>Bacteria</taxon>
        <taxon>Pseudomonadati</taxon>
        <taxon>Bacteroidota</taxon>
        <taxon>Flavobacteriia</taxon>
        <taxon>Flavobacteriales</taxon>
        <taxon>Flavobacteriaceae</taxon>
        <taxon>Flavobacterium</taxon>
    </lineage>
</organism>
<dbReference type="Gene3D" id="2.40.50.1020">
    <property type="entry name" value="LytTr DNA-binding domain"/>
    <property type="match status" value="1"/>
</dbReference>
<evidence type="ECO:0000256" key="1">
    <source>
        <dbReference type="PROSITE-ProRule" id="PRU00169"/>
    </source>
</evidence>
<dbReference type="RefSeq" id="WP_128391510.1">
    <property type="nucleotide sequence ID" value="NZ_SBII01000020.1"/>
</dbReference>
<dbReference type="InterPro" id="IPR046947">
    <property type="entry name" value="LytR-like"/>
</dbReference>
<sequence>MLRAIVIDDMDNVRQATVSAIREYCPAVRIIAEANGVASGIEAIKKFVPDLIFLDVEMDDGTGFDLLQQLRPINFKVIFVTGYQEFAMKAFRFSAVDFLMKPIDPDELIEAVDKAEKTLNKELLELQFSALFSNIERPSRLKKIVLRTAEKVYSVNVQDIVRCESHKNYTTFYLLNGQRLLVSTNLKEYETMLEPMGFFRSHQSHLVNMIYFDHFIKSDSGMIIMKDKSQVPLATRKREEFLTLLNSL</sequence>
<feature type="domain" description="Response regulatory" evidence="2">
    <location>
        <begin position="3"/>
        <end position="116"/>
    </location>
</feature>
<gene>
    <name evidence="4" type="ORF">EPI11_18665</name>
</gene>
<protein>
    <submittedName>
        <fullName evidence="4">Response regulator transcription factor</fullName>
    </submittedName>
</protein>
<evidence type="ECO:0000313" key="5">
    <source>
        <dbReference type="Proteomes" id="UP000287527"/>
    </source>
</evidence>
<dbReference type="InterPro" id="IPR011006">
    <property type="entry name" value="CheY-like_superfamily"/>
</dbReference>
<dbReference type="SMART" id="SM00850">
    <property type="entry name" value="LytTR"/>
    <property type="match status" value="1"/>
</dbReference>
<dbReference type="EMBL" id="SBII01000020">
    <property type="protein sequence ID" value="RWW91660.1"/>
    <property type="molecule type" value="Genomic_DNA"/>
</dbReference>
<keyword evidence="1" id="KW-0597">Phosphoprotein</keyword>
<dbReference type="OrthoDB" id="2168082at2"/>
<dbReference type="InterPro" id="IPR001789">
    <property type="entry name" value="Sig_transdc_resp-reg_receiver"/>
</dbReference>
<dbReference type="InterPro" id="IPR007492">
    <property type="entry name" value="LytTR_DNA-bd_dom"/>
</dbReference>
<reference evidence="4 5" key="1">
    <citation type="submission" date="2019-01" db="EMBL/GenBank/DDBJ databases">
        <title>Flavobacterium sp. nov.,isolated from freshwater.</title>
        <authorList>
            <person name="Zhang R."/>
            <person name="Du Z.-J."/>
        </authorList>
    </citation>
    <scope>NUCLEOTIDE SEQUENCE [LARGE SCALE GENOMIC DNA]</scope>
    <source>
        <strain evidence="4 5">1E403</strain>
    </source>
</reference>
<dbReference type="GO" id="GO:0003677">
    <property type="term" value="F:DNA binding"/>
    <property type="evidence" value="ECO:0007669"/>
    <property type="project" value="InterPro"/>
</dbReference>
<dbReference type="AlphaFoldDB" id="A0A444GLR8"/>
<dbReference type="Pfam" id="PF00072">
    <property type="entry name" value="Response_reg"/>
    <property type="match status" value="1"/>
</dbReference>
<dbReference type="Proteomes" id="UP000287527">
    <property type="component" value="Unassembled WGS sequence"/>
</dbReference>
<dbReference type="GO" id="GO:0000156">
    <property type="term" value="F:phosphorelay response regulator activity"/>
    <property type="evidence" value="ECO:0007669"/>
    <property type="project" value="InterPro"/>
</dbReference>
<dbReference type="SMART" id="SM00448">
    <property type="entry name" value="REC"/>
    <property type="match status" value="1"/>
</dbReference>
<dbReference type="PANTHER" id="PTHR37299">
    <property type="entry name" value="TRANSCRIPTIONAL REGULATOR-RELATED"/>
    <property type="match status" value="1"/>
</dbReference>
<comment type="caution">
    <text evidence="4">The sequence shown here is derived from an EMBL/GenBank/DDBJ whole genome shotgun (WGS) entry which is preliminary data.</text>
</comment>
<dbReference type="Gene3D" id="3.40.50.2300">
    <property type="match status" value="1"/>
</dbReference>